<evidence type="ECO:0000313" key="3">
    <source>
        <dbReference type="Proteomes" id="UP000324748"/>
    </source>
</evidence>
<feature type="compositionally biased region" description="Basic and acidic residues" evidence="1">
    <location>
        <begin position="1"/>
        <end position="12"/>
    </location>
</feature>
<comment type="caution">
    <text evidence="2">The sequence shown here is derived from an EMBL/GenBank/DDBJ whole genome shotgun (WGS) entry which is preliminary data.</text>
</comment>
<evidence type="ECO:0000256" key="1">
    <source>
        <dbReference type="SAM" id="MobiDB-lite"/>
    </source>
</evidence>
<sequence length="171" mass="18868">MEEIDNPVHPEENSLGTRPVTLSRSTKSIQFPCMLPIPVKPSWIICNERVIVTSSHSQIPRKKLQVAYLDGHQQTSSWTRTQATRSAVTAPSRQRKAYLVSSRPTPASAVFMGVRQGTAPSSPVSMDAVVEGFLLTQHALHVRPGLYPSAWGRWVASASDLRGDRSARLRP</sequence>
<accession>A0A5B0PFZ2</accession>
<organism evidence="2 3">
    <name type="scientific">Puccinia graminis f. sp. tritici</name>
    <dbReference type="NCBI Taxonomy" id="56615"/>
    <lineage>
        <taxon>Eukaryota</taxon>
        <taxon>Fungi</taxon>
        <taxon>Dikarya</taxon>
        <taxon>Basidiomycota</taxon>
        <taxon>Pucciniomycotina</taxon>
        <taxon>Pucciniomycetes</taxon>
        <taxon>Pucciniales</taxon>
        <taxon>Pucciniaceae</taxon>
        <taxon>Puccinia</taxon>
    </lineage>
</organism>
<name>A0A5B0PFZ2_PUCGR</name>
<gene>
    <name evidence="2" type="ORF">PGT21_018725</name>
</gene>
<evidence type="ECO:0000313" key="2">
    <source>
        <dbReference type="EMBL" id="KAA1099732.1"/>
    </source>
</evidence>
<dbReference type="EMBL" id="VSWC01000054">
    <property type="protein sequence ID" value="KAA1099732.1"/>
    <property type="molecule type" value="Genomic_DNA"/>
</dbReference>
<protein>
    <submittedName>
        <fullName evidence="2">Uncharacterized protein</fullName>
    </submittedName>
</protein>
<feature type="region of interest" description="Disordered" evidence="1">
    <location>
        <begin position="1"/>
        <end position="21"/>
    </location>
</feature>
<dbReference type="Proteomes" id="UP000324748">
    <property type="component" value="Unassembled WGS sequence"/>
</dbReference>
<keyword evidence="3" id="KW-1185">Reference proteome</keyword>
<proteinExistence type="predicted"/>
<dbReference type="AlphaFoldDB" id="A0A5B0PFZ2"/>
<reference evidence="2 3" key="1">
    <citation type="submission" date="2019-05" db="EMBL/GenBank/DDBJ databases">
        <title>Emergence of the Ug99 lineage of the wheat stem rust pathogen through somatic hybridization.</title>
        <authorList>
            <person name="Li F."/>
            <person name="Upadhyaya N.M."/>
            <person name="Sperschneider J."/>
            <person name="Matny O."/>
            <person name="Nguyen-Phuc H."/>
            <person name="Mago R."/>
            <person name="Raley C."/>
            <person name="Miller M.E."/>
            <person name="Silverstein K.A.T."/>
            <person name="Henningsen E."/>
            <person name="Hirsch C.D."/>
            <person name="Visser B."/>
            <person name="Pretorius Z.A."/>
            <person name="Steffenson B.J."/>
            <person name="Schwessinger B."/>
            <person name="Dodds P.N."/>
            <person name="Figueroa M."/>
        </authorList>
    </citation>
    <scope>NUCLEOTIDE SEQUENCE [LARGE SCALE GENOMIC DNA]</scope>
    <source>
        <strain evidence="2">21-0</strain>
    </source>
</reference>